<keyword evidence="2 8" id="KW-0238">DNA-binding</keyword>
<keyword evidence="9" id="KW-1185">Reference proteome</keyword>
<keyword evidence="3" id="KW-0804">Transcription</keyword>
<dbReference type="InterPro" id="IPR000270">
    <property type="entry name" value="PB1_dom"/>
</dbReference>
<organism evidence="8 9">
    <name type="scientific">Artemisia annua</name>
    <name type="common">Sweet wormwood</name>
    <dbReference type="NCBI Taxonomy" id="35608"/>
    <lineage>
        <taxon>Eukaryota</taxon>
        <taxon>Viridiplantae</taxon>
        <taxon>Streptophyta</taxon>
        <taxon>Embryophyta</taxon>
        <taxon>Tracheophyta</taxon>
        <taxon>Spermatophyta</taxon>
        <taxon>Magnoliopsida</taxon>
        <taxon>eudicotyledons</taxon>
        <taxon>Gunneridae</taxon>
        <taxon>Pentapetalae</taxon>
        <taxon>asterids</taxon>
        <taxon>campanulids</taxon>
        <taxon>Asterales</taxon>
        <taxon>Asteraceae</taxon>
        <taxon>Asteroideae</taxon>
        <taxon>Anthemideae</taxon>
        <taxon>Artemisiinae</taxon>
        <taxon>Artemisia</taxon>
    </lineage>
</organism>
<evidence type="ECO:0000256" key="2">
    <source>
        <dbReference type="ARBA" id="ARBA00023125"/>
    </source>
</evidence>
<dbReference type="PANTHER" id="PTHR32002:SF35">
    <property type="entry name" value="PROTEIN NLP6"/>
    <property type="match status" value="1"/>
</dbReference>
<evidence type="ECO:0000256" key="5">
    <source>
        <dbReference type="SAM" id="MobiDB-lite"/>
    </source>
</evidence>
<feature type="domain" description="RWP-RK" evidence="6">
    <location>
        <begin position="548"/>
        <end position="640"/>
    </location>
</feature>
<sequence length="780" mass="87422">MSSNREEDSRSKVLDALNSRYSCLYDPQSDASTSFERPDLYNNVRRCLSPLWVYGNPEVDEILHSPLPNCFSKLLDDQNIIDSQIIKEKVTAALSGLRFREPRVLVQFWSPVTLRKRCLLTTLDQPFGLGAVDEGLYLYRLESEQRMVVVDGEHREDIGPPGRVYREKMPEWSLDINMLSTRQNVKDWAASYNRHGYINLPVFEPDSGCCVGVLELITSSNYVDYAFEVREVSRALKEEKLKSPNVFEDLILNVGDERKQHEFDEILCALKTICDIQDIPLAQTWGLSGYSSVVANSGNLERTCSSYDRKCIGKVCMSTYGLPYYARNLRMWGFIEACTQQHLDKSKGIVGRSLWSRGSCYCEDVTKLGEDQYPLGYYARVNGITSSLAVYLESIERDVEYVIEFVLPTHKAKGQDLQSLVKTVKHVIEKASSVKLGIMSSLQVIGGEPVNWNLESPPSPITLLDEKGEVPPDPGNQQPLVDNELTEVTISKDQSVVAVNVEHIEHDYLENDPSVLAAAAGTSQSVVPCLEAEFEDSDIIKGKTRTNYQNSSNKPGRKRKGTDGSISLEDISKHYGKTMDEAAVILHVSRSTLKRICRSLGVFRWPYKNGPDKSDSLIKTTNIHASQGVLTSVFEGSDGRLSTTNVTHNAATLTEHGKYSSTSVLHQQVQTIRPDELAQLETTFRNSVEQLTIKATYKENTVSFSFILSDGFVKLEELIISKFQLKLGSFSLKYVDKDGDMILIACDSDLMESVDDFKLPDGQTVIELLVWPLVDKSPDA</sequence>
<dbReference type="Pfam" id="PF02042">
    <property type="entry name" value="RWP-RK"/>
    <property type="match status" value="1"/>
</dbReference>
<dbReference type="Proteomes" id="UP000245207">
    <property type="component" value="Unassembled WGS sequence"/>
</dbReference>
<name>A0A2U1PIR0_ARTAN</name>
<proteinExistence type="predicted"/>
<dbReference type="InterPro" id="IPR055081">
    <property type="entry name" value="NLP1-9_GAF"/>
</dbReference>
<dbReference type="InterPro" id="IPR053793">
    <property type="entry name" value="PB1-like"/>
</dbReference>
<dbReference type="EMBL" id="PKPP01001102">
    <property type="protein sequence ID" value="PWA85646.1"/>
    <property type="molecule type" value="Genomic_DNA"/>
</dbReference>
<accession>A0A2U1PIR0</accession>
<dbReference type="PROSITE" id="PS51519">
    <property type="entry name" value="RWP_RK"/>
    <property type="match status" value="1"/>
</dbReference>
<dbReference type="InterPro" id="IPR045012">
    <property type="entry name" value="NLP"/>
</dbReference>
<dbReference type="STRING" id="35608.A0A2U1PIR0"/>
<dbReference type="PROSITE" id="PS51745">
    <property type="entry name" value="PB1"/>
    <property type="match status" value="1"/>
</dbReference>
<feature type="domain" description="PB1" evidence="7">
    <location>
        <begin position="690"/>
        <end position="763"/>
    </location>
</feature>
<dbReference type="SMART" id="SM00666">
    <property type="entry name" value="PB1"/>
    <property type="match status" value="1"/>
</dbReference>
<dbReference type="OrthoDB" id="6270329at2759"/>
<comment type="caution">
    <text evidence="8">The sequence shown here is derived from an EMBL/GenBank/DDBJ whole genome shotgun (WGS) entry which is preliminary data.</text>
</comment>
<dbReference type="Pfam" id="PF22922">
    <property type="entry name" value="GAF_NLP"/>
    <property type="match status" value="1"/>
</dbReference>
<dbReference type="GO" id="GO:0003700">
    <property type="term" value="F:DNA-binding transcription factor activity"/>
    <property type="evidence" value="ECO:0007669"/>
    <property type="project" value="InterPro"/>
</dbReference>
<feature type="compositionally biased region" description="Polar residues" evidence="5">
    <location>
        <begin position="545"/>
        <end position="554"/>
    </location>
</feature>
<evidence type="ECO:0000259" key="6">
    <source>
        <dbReference type="PROSITE" id="PS51519"/>
    </source>
</evidence>
<evidence type="ECO:0000256" key="4">
    <source>
        <dbReference type="ARBA" id="ARBA00023242"/>
    </source>
</evidence>
<feature type="region of interest" description="Disordered" evidence="5">
    <location>
        <begin position="543"/>
        <end position="565"/>
    </location>
</feature>
<keyword evidence="4" id="KW-0539">Nucleus</keyword>
<dbReference type="Gene3D" id="3.10.20.90">
    <property type="entry name" value="Phosphatidylinositol 3-kinase Catalytic Subunit, Chain A, domain 1"/>
    <property type="match status" value="1"/>
</dbReference>
<reference evidence="8 9" key="1">
    <citation type="journal article" date="2018" name="Mol. Plant">
        <title>The genome of Artemisia annua provides insight into the evolution of Asteraceae family and artemisinin biosynthesis.</title>
        <authorList>
            <person name="Shen Q."/>
            <person name="Zhang L."/>
            <person name="Liao Z."/>
            <person name="Wang S."/>
            <person name="Yan T."/>
            <person name="Shi P."/>
            <person name="Liu M."/>
            <person name="Fu X."/>
            <person name="Pan Q."/>
            <person name="Wang Y."/>
            <person name="Lv Z."/>
            <person name="Lu X."/>
            <person name="Zhang F."/>
            <person name="Jiang W."/>
            <person name="Ma Y."/>
            <person name="Chen M."/>
            <person name="Hao X."/>
            <person name="Li L."/>
            <person name="Tang Y."/>
            <person name="Lv G."/>
            <person name="Zhou Y."/>
            <person name="Sun X."/>
            <person name="Brodelius P.E."/>
            <person name="Rose J.K.C."/>
            <person name="Tang K."/>
        </authorList>
    </citation>
    <scope>NUCLEOTIDE SEQUENCE [LARGE SCALE GENOMIC DNA]</scope>
    <source>
        <strain evidence="9">cv. Huhao1</strain>
        <tissue evidence="8">Leaf</tissue>
    </source>
</reference>
<dbReference type="SUPFAM" id="SSF54277">
    <property type="entry name" value="CAD &amp; PB1 domains"/>
    <property type="match status" value="1"/>
</dbReference>
<evidence type="ECO:0000259" key="7">
    <source>
        <dbReference type="PROSITE" id="PS51745"/>
    </source>
</evidence>
<evidence type="ECO:0000256" key="1">
    <source>
        <dbReference type="ARBA" id="ARBA00023015"/>
    </source>
</evidence>
<keyword evidence="1" id="KW-0805">Transcription regulation</keyword>
<dbReference type="GO" id="GO:0003677">
    <property type="term" value="F:DNA binding"/>
    <property type="evidence" value="ECO:0007669"/>
    <property type="project" value="UniProtKB-KW"/>
</dbReference>
<gene>
    <name evidence="8" type="ORF">CTI12_AA148160</name>
</gene>
<evidence type="ECO:0000256" key="3">
    <source>
        <dbReference type="ARBA" id="ARBA00023163"/>
    </source>
</evidence>
<evidence type="ECO:0000313" key="8">
    <source>
        <dbReference type="EMBL" id="PWA85646.1"/>
    </source>
</evidence>
<dbReference type="Pfam" id="PF00564">
    <property type="entry name" value="PB1"/>
    <property type="match status" value="1"/>
</dbReference>
<dbReference type="PANTHER" id="PTHR32002">
    <property type="entry name" value="PROTEIN NLP8"/>
    <property type="match status" value="1"/>
</dbReference>
<dbReference type="InterPro" id="IPR003035">
    <property type="entry name" value="RWP-RK_dom"/>
</dbReference>
<protein>
    <submittedName>
        <fullName evidence="8">PB1 domain, RWP-RK domain, Lambda repressor-like, DNA-binding domain protein</fullName>
    </submittedName>
</protein>
<dbReference type="AlphaFoldDB" id="A0A2U1PIR0"/>
<evidence type="ECO:0000313" key="9">
    <source>
        <dbReference type="Proteomes" id="UP000245207"/>
    </source>
</evidence>